<keyword evidence="1" id="KW-0472">Membrane</keyword>
<evidence type="ECO:0000256" key="1">
    <source>
        <dbReference type="SAM" id="Phobius"/>
    </source>
</evidence>
<proteinExistence type="predicted"/>
<evidence type="ECO:0000313" key="2">
    <source>
        <dbReference type="EMBL" id="MFB3169510.1"/>
    </source>
</evidence>
<dbReference type="Proteomes" id="UP001241748">
    <property type="component" value="Unassembled WGS sequence"/>
</dbReference>
<protein>
    <submittedName>
        <fullName evidence="2">Uncharacterized protein</fullName>
    </submittedName>
</protein>
<evidence type="ECO:0000313" key="3">
    <source>
        <dbReference type="Proteomes" id="UP001241748"/>
    </source>
</evidence>
<feature type="transmembrane region" description="Helical" evidence="1">
    <location>
        <begin position="26"/>
        <end position="46"/>
    </location>
</feature>
<keyword evidence="1" id="KW-1133">Transmembrane helix</keyword>
<name>A0ABV4Z099_9BACI</name>
<gene>
    <name evidence="2" type="ORF">P5G62_020580</name>
</gene>
<keyword evidence="3" id="KW-1185">Reference proteome</keyword>
<dbReference type="EMBL" id="JAROBZ020000001">
    <property type="protein sequence ID" value="MFB3169510.1"/>
    <property type="molecule type" value="Genomic_DNA"/>
</dbReference>
<accession>A0ABV4Z099</accession>
<organism evidence="2 3">
    <name type="scientific">Neobacillus driksii</name>
    <dbReference type="NCBI Taxonomy" id="3035913"/>
    <lineage>
        <taxon>Bacteria</taxon>
        <taxon>Bacillati</taxon>
        <taxon>Bacillota</taxon>
        <taxon>Bacilli</taxon>
        <taxon>Bacillales</taxon>
        <taxon>Bacillaceae</taxon>
        <taxon>Neobacillus</taxon>
    </lineage>
</organism>
<reference evidence="2 3" key="1">
    <citation type="submission" date="2024-05" db="EMBL/GenBank/DDBJ databases">
        <authorList>
            <person name="Venkateswaran K."/>
        </authorList>
    </citation>
    <scope>NUCLEOTIDE SEQUENCE [LARGE SCALE GENOMIC DNA]</scope>
    <source>
        <strain evidence="2 3">179-C4-2-HS</strain>
    </source>
</reference>
<sequence length="90" mass="9916">MFFLLLTGMIISFVVGTTLLIKGEMVFGILATALGILLLLFILFYYGRKKYRKKKYDCTPDCPTFDCGPDCDGKSDCDGGPDCDCGPNCH</sequence>
<comment type="caution">
    <text evidence="2">The sequence shown here is derived from an EMBL/GenBank/DDBJ whole genome shotgun (WGS) entry which is preliminary data.</text>
</comment>
<keyword evidence="1" id="KW-0812">Transmembrane</keyword>
<dbReference type="RefSeq" id="WP_306075689.1">
    <property type="nucleotide sequence ID" value="NZ_JAROBZ020000001.1"/>
</dbReference>